<dbReference type="EMBL" id="LR699554">
    <property type="protein sequence ID" value="VVD34595.1"/>
    <property type="molecule type" value="Genomic_DNA"/>
</dbReference>
<feature type="region of interest" description="Disordered" evidence="1">
    <location>
        <begin position="85"/>
        <end position="131"/>
    </location>
</feature>
<evidence type="ECO:0000256" key="1">
    <source>
        <dbReference type="SAM" id="MobiDB-lite"/>
    </source>
</evidence>
<name>A0A5Q4ZLE2_9BURK</name>
<feature type="compositionally biased region" description="Basic and acidic residues" evidence="1">
    <location>
        <begin position="108"/>
        <end position="121"/>
    </location>
</feature>
<evidence type="ECO:0000313" key="2">
    <source>
        <dbReference type="EMBL" id="VVD34595.1"/>
    </source>
</evidence>
<dbReference type="AlphaFoldDB" id="A0A5Q4ZLE2"/>
<sequence>MAVTGAQAPLGAAYARHRLRIRSGRKVQAKAAGALRANCYASRRRQAEANAGCRRGDAFAWHSGPPSIRVRRAFVDGKWRWRRNRRRIRRRPRPPVPAPASMRCAPRSPDKGASRQPESEWNRTWVWPPNA</sequence>
<dbReference type="Proteomes" id="UP000325811">
    <property type="component" value="Chromosome II"/>
</dbReference>
<reference evidence="2 3" key="1">
    <citation type="submission" date="2019-08" db="EMBL/GenBank/DDBJ databases">
        <authorList>
            <person name="Herpell B J."/>
        </authorList>
    </citation>
    <scope>NUCLEOTIDE SEQUENCE [LARGE SCALE GENOMIC DNA]</scope>
    <source>
        <strain evidence="3">Msb3</strain>
    </source>
</reference>
<organism evidence="2 3">
    <name type="scientific">Paraburkholderia dioscoreae</name>
    <dbReference type="NCBI Taxonomy" id="2604047"/>
    <lineage>
        <taxon>Bacteria</taxon>
        <taxon>Pseudomonadati</taxon>
        <taxon>Pseudomonadota</taxon>
        <taxon>Betaproteobacteria</taxon>
        <taxon>Burkholderiales</taxon>
        <taxon>Burkholderiaceae</taxon>
        <taxon>Paraburkholderia</taxon>
    </lineage>
</organism>
<dbReference type="KEGG" id="pdio:PDMSB3_3311.1"/>
<accession>A0A5Q4ZLE2</accession>
<gene>
    <name evidence="2" type="ORF">PDMSB3_3311</name>
</gene>
<evidence type="ECO:0000313" key="3">
    <source>
        <dbReference type="Proteomes" id="UP000325811"/>
    </source>
</evidence>
<protein>
    <submittedName>
        <fullName evidence="2">Uncharacterized protein</fullName>
    </submittedName>
</protein>
<proteinExistence type="predicted"/>
<keyword evidence="3" id="KW-1185">Reference proteome</keyword>